<dbReference type="PROSITE" id="PS51257">
    <property type="entry name" value="PROKAR_LIPOPROTEIN"/>
    <property type="match status" value="1"/>
</dbReference>
<name>A0ABZ0PJW3_9PROT</name>
<feature type="domain" description="Cytochrome c" evidence="8">
    <location>
        <begin position="5"/>
        <end position="95"/>
    </location>
</feature>
<reference evidence="9 10" key="1">
    <citation type="submission" date="2023-11" db="EMBL/GenBank/DDBJ databases">
        <title>Arctic aerobic anoxygenic photoheterotroph Sediminicoccus rosea KRV36 adapts its photosynthesis to long days of polar summer.</title>
        <authorList>
            <person name="Tomasch J."/>
            <person name="Kopejtka K."/>
            <person name="Bily T."/>
            <person name="Gardiner A.T."/>
            <person name="Gardian Z."/>
            <person name="Shivaramu S."/>
            <person name="Koblizek M."/>
            <person name="Engelhardt F."/>
            <person name="Kaftan D."/>
        </authorList>
    </citation>
    <scope>NUCLEOTIDE SEQUENCE [LARGE SCALE GENOMIC DNA]</scope>
    <source>
        <strain evidence="9 10">R-30</strain>
    </source>
</reference>
<keyword evidence="10" id="KW-1185">Reference proteome</keyword>
<evidence type="ECO:0000256" key="1">
    <source>
        <dbReference type="ARBA" id="ARBA00022448"/>
    </source>
</evidence>
<dbReference type="InterPro" id="IPR009056">
    <property type="entry name" value="Cyt_c-like_dom"/>
</dbReference>
<evidence type="ECO:0000256" key="4">
    <source>
        <dbReference type="ARBA" id="ARBA00022982"/>
    </source>
</evidence>
<dbReference type="InterPro" id="IPR036909">
    <property type="entry name" value="Cyt_c-like_dom_sf"/>
</dbReference>
<evidence type="ECO:0000256" key="6">
    <source>
        <dbReference type="PROSITE-ProRule" id="PRU00433"/>
    </source>
</evidence>
<evidence type="ECO:0000256" key="2">
    <source>
        <dbReference type="ARBA" id="ARBA00022617"/>
    </source>
</evidence>
<dbReference type="PANTHER" id="PTHR33751">
    <property type="entry name" value="CBB3-TYPE CYTOCHROME C OXIDASE SUBUNIT FIXP"/>
    <property type="match status" value="1"/>
</dbReference>
<evidence type="ECO:0000313" key="9">
    <source>
        <dbReference type="EMBL" id="WPB85922.1"/>
    </source>
</evidence>
<evidence type="ECO:0000256" key="7">
    <source>
        <dbReference type="SAM" id="SignalP"/>
    </source>
</evidence>
<dbReference type="EMBL" id="CP137852">
    <property type="protein sequence ID" value="WPB85922.1"/>
    <property type="molecule type" value="Genomic_DNA"/>
</dbReference>
<evidence type="ECO:0000259" key="8">
    <source>
        <dbReference type="PROSITE" id="PS51007"/>
    </source>
</evidence>
<dbReference type="PROSITE" id="PS51007">
    <property type="entry name" value="CYTC"/>
    <property type="match status" value="1"/>
</dbReference>
<keyword evidence="5 6" id="KW-0408">Iron</keyword>
<evidence type="ECO:0000313" key="10">
    <source>
        <dbReference type="Proteomes" id="UP001305521"/>
    </source>
</evidence>
<feature type="signal peptide" evidence="7">
    <location>
        <begin position="1"/>
        <end position="21"/>
    </location>
</feature>
<dbReference type="InterPro" id="IPR050597">
    <property type="entry name" value="Cytochrome_c_Oxidase_Subunit"/>
</dbReference>
<dbReference type="Gene3D" id="1.10.760.10">
    <property type="entry name" value="Cytochrome c-like domain"/>
    <property type="match status" value="1"/>
</dbReference>
<dbReference type="Pfam" id="PF00034">
    <property type="entry name" value="Cytochrom_C"/>
    <property type="match status" value="1"/>
</dbReference>
<dbReference type="PANTHER" id="PTHR33751:SF9">
    <property type="entry name" value="CYTOCHROME C4"/>
    <property type="match status" value="1"/>
</dbReference>
<keyword evidence="4" id="KW-0249">Electron transport</keyword>
<keyword evidence="3 6" id="KW-0479">Metal-binding</keyword>
<proteinExistence type="predicted"/>
<dbReference type="SUPFAM" id="SSF46626">
    <property type="entry name" value="Cytochrome c"/>
    <property type="match status" value="1"/>
</dbReference>
<keyword evidence="7" id="KW-0732">Signal</keyword>
<keyword evidence="1" id="KW-0813">Transport</keyword>
<gene>
    <name evidence="9" type="ORF">R9Z33_03375</name>
</gene>
<protein>
    <submittedName>
        <fullName evidence="9">C-type cytochrome</fullName>
    </submittedName>
</protein>
<feature type="chain" id="PRO_5046056005" evidence="7">
    <location>
        <begin position="22"/>
        <end position="96"/>
    </location>
</feature>
<organism evidence="9 10">
    <name type="scientific">Sediminicoccus rosea</name>
    <dbReference type="NCBI Taxonomy" id="1225128"/>
    <lineage>
        <taxon>Bacteria</taxon>
        <taxon>Pseudomonadati</taxon>
        <taxon>Pseudomonadota</taxon>
        <taxon>Alphaproteobacteria</taxon>
        <taxon>Acetobacterales</taxon>
        <taxon>Roseomonadaceae</taxon>
        <taxon>Sediminicoccus</taxon>
    </lineage>
</organism>
<dbReference type="RefSeq" id="WP_318649900.1">
    <property type="nucleotide sequence ID" value="NZ_CP137852.1"/>
</dbReference>
<keyword evidence="2 6" id="KW-0349">Heme</keyword>
<sequence length="96" mass="9902">MRPLPALLAGLTLAFAMPAAAQAPLAAQGCVGCHGPNGAGQGGVPALAGRDRAELIAQMNAFRANERPATIMGRVARGYTEAEIIATAEYFARQPR</sequence>
<accession>A0ABZ0PJW3</accession>
<evidence type="ECO:0000256" key="3">
    <source>
        <dbReference type="ARBA" id="ARBA00022723"/>
    </source>
</evidence>
<evidence type="ECO:0000256" key="5">
    <source>
        <dbReference type="ARBA" id="ARBA00023004"/>
    </source>
</evidence>
<dbReference type="Proteomes" id="UP001305521">
    <property type="component" value="Chromosome"/>
</dbReference>